<dbReference type="NCBIfam" id="TIGR01473">
    <property type="entry name" value="cyoE_ctaB"/>
    <property type="match status" value="1"/>
</dbReference>
<comment type="caution">
    <text evidence="14">The sequence shown here is derived from an EMBL/GenBank/DDBJ whole genome shotgun (WGS) entry which is preliminary data.</text>
</comment>
<evidence type="ECO:0000256" key="3">
    <source>
        <dbReference type="ARBA" id="ARBA00012292"/>
    </source>
</evidence>
<dbReference type="Pfam" id="PF01040">
    <property type="entry name" value="UbiA"/>
    <property type="match status" value="1"/>
</dbReference>
<feature type="transmembrane region" description="Helical" evidence="13">
    <location>
        <begin position="227"/>
        <end position="248"/>
    </location>
</feature>
<keyword evidence="15" id="KW-1185">Reference proteome</keyword>
<feature type="transmembrane region" description="Helical" evidence="13">
    <location>
        <begin position="183"/>
        <end position="206"/>
    </location>
</feature>
<comment type="miscellaneous">
    <text evidence="13">Carbon 2 of the heme B porphyrin ring is defined according to the Fischer nomenclature.</text>
</comment>
<keyword evidence="4 13" id="KW-1003">Cell membrane</keyword>
<feature type="transmembrane region" description="Helical" evidence="13">
    <location>
        <begin position="59"/>
        <end position="83"/>
    </location>
</feature>
<name>A0ABU3QXM2_9GAMM</name>
<evidence type="ECO:0000256" key="10">
    <source>
        <dbReference type="ARBA" id="ARBA00040810"/>
    </source>
</evidence>
<keyword evidence="6 13" id="KW-0812">Transmembrane</keyword>
<comment type="function">
    <text evidence="13">Converts heme B (protoheme IX) to heme O by substitution of the vinyl group on carbon 2 of heme B porphyrin ring with a hydroxyethyl farnesyl side group.</text>
</comment>
<dbReference type="PROSITE" id="PS00943">
    <property type="entry name" value="UBIA"/>
    <property type="match status" value="1"/>
</dbReference>
<evidence type="ECO:0000256" key="7">
    <source>
        <dbReference type="ARBA" id="ARBA00022989"/>
    </source>
</evidence>
<comment type="catalytic activity">
    <reaction evidence="12 13">
        <text>heme b + (2E,6E)-farnesyl diphosphate + H2O = Fe(II)-heme o + diphosphate</text>
        <dbReference type="Rhea" id="RHEA:28070"/>
        <dbReference type="ChEBI" id="CHEBI:15377"/>
        <dbReference type="ChEBI" id="CHEBI:33019"/>
        <dbReference type="ChEBI" id="CHEBI:60344"/>
        <dbReference type="ChEBI" id="CHEBI:60530"/>
        <dbReference type="ChEBI" id="CHEBI:175763"/>
        <dbReference type="EC" id="2.5.1.141"/>
    </reaction>
</comment>
<gene>
    <name evidence="13 14" type="primary">cyoE</name>
    <name evidence="14" type="ORF">RT723_03930</name>
</gene>
<reference evidence="14 15" key="1">
    <citation type="submission" date="2023-10" db="EMBL/GenBank/DDBJ databases">
        <title>Psychrosphaera aquimaarina strain SW33 isolated from seawater.</title>
        <authorList>
            <person name="Bayburt H."/>
            <person name="Kim J.M."/>
            <person name="Choi B.J."/>
            <person name="Jeon C.O."/>
        </authorList>
    </citation>
    <scope>NUCLEOTIDE SEQUENCE [LARGE SCALE GENOMIC DNA]</scope>
    <source>
        <strain evidence="14 15">KCTC 52743</strain>
    </source>
</reference>
<keyword evidence="13" id="KW-0350">Heme biosynthesis</keyword>
<dbReference type="EMBL" id="JAWCUA010000003">
    <property type="protein sequence ID" value="MDU0112162.1"/>
    <property type="molecule type" value="Genomic_DNA"/>
</dbReference>
<feature type="transmembrane region" description="Helical" evidence="13">
    <location>
        <begin position="158"/>
        <end position="177"/>
    </location>
</feature>
<feature type="transmembrane region" description="Helical" evidence="13">
    <location>
        <begin position="37"/>
        <end position="53"/>
    </location>
</feature>
<comment type="pathway">
    <text evidence="2 13">Porphyrin-containing compound metabolism; heme O biosynthesis; heme O from protoheme: step 1/1.</text>
</comment>
<dbReference type="CDD" id="cd13957">
    <property type="entry name" value="PT_UbiA_Cox10"/>
    <property type="match status" value="1"/>
</dbReference>
<keyword evidence="5 13" id="KW-0808">Transferase</keyword>
<sequence length="309" mass="34687">MDKRVNIMSSSKSFQIPFIDAVLQVFADLYEITKPKVVAMLVITAIVGMVLSQDTLPNLWLMAMASLGIGLLSAAAAALNHIVDQKIDSQMARTYNRPLAKGRINNSQAIFFSLLLAVSGFVLLYFEVNPLTAWLTLASLFGYAVVYTLVLKRLTPQNIVIGGLAGAMPPLLGWTSITGELHPHAYFLVMIIFTWTPPHFWALAIHRKEDYARVNIPMLPVTHGSQFTKMTIVLYTVLLLLVCLLPYLVGMTGLIYLVSSLVLNLMFLRYAWLLKTSEDKTLAMETFRFSIWHLLVLFVALLVDHFFKF</sequence>
<protein>
    <recommendedName>
        <fullName evidence="10 13">Protoheme IX farnesyltransferase</fullName>
        <ecNumber evidence="3 13">2.5.1.141</ecNumber>
    </recommendedName>
    <alternativeName>
        <fullName evidence="11 13">Heme B farnesyltransferase</fullName>
    </alternativeName>
    <alternativeName>
        <fullName evidence="9 13">Heme O synthase</fullName>
    </alternativeName>
</protein>
<feature type="transmembrane region" description="Helical" evidence="13">
    <location>
        <begin position="104"/>
        <end position="126"/>
    </location>
</feature>
<comment type="similarity">
    <text evidence="13">Belongs to the UbiA prenyltransferase family. Protoheme IX farnesyltransferase subfamily.</text>
</comment>
<evidence type="ECO:0000256" key="5">
    <source>
        <dbReference type="ARBA" id="ARBA00022679"/>
    </source>
</evidence>
<dbReference type="InterPro" id="IPR006369">
    <property type="entry name" value="Protohaem_IX_farnesylTrfase"/>
</dbReference>
<keyword evidence="7 13" id="KW-1133">Transmembrane helix</keyword>
<dbReference type="InterPro" id="IPR000537">
    <property type="entry name" value="UbiA_prenyltransferase"/>
</dbReference>
<feature type="transmembrane region" description="Helical" evidence="13">
    <location>
        <begin position="132"/>
        <end position="151"/>
    </location>
</feature>
<evidence type="ECO:0000256" key="4">
    <source>
        <dbReference type="ARBA" id="ARBA00022475"/>
    </source>
</evidence>
<dbReference type="PANTHER" id="PTHR43448">
    <property type="entry name" value="PROTOHEME IX FARNESYLTRANSFERASE, MITOCHONDRIAL"/>
    <property type="match status" value="1"/>
</dbReference>
<evidence type="ECO:0000256" key="1">
    <source>
        <dbReference type="ARBA" id="ARBA00004651"/>
    </source>
</evidence>
<dbReference type="EC" id="2.5.1.141" evidence="3 13"/>
<evidence type="ECO:0000313" key="15">
    <source>
        <dbReference type="Proteomes" id="UP001257914"/>
    </source>
</evidence>
<keyword evidence="8 13" id="KW-0472">Membrane</keyword>
<evidence type="ECO:0000256" key="2">
    <source>
        <dbReference type="ARBA" id="ARBA00004919"/>
    </source>
</evidence>
<dbReference type="RefSeq" id="WP_216056655.1">
    <property type="nucleotide sequence ID" value="NZ_JAWCUA010000003.1"/>
</dbReference>
<evidence type="ECO:0000256" key="6">
    <source>
        <dbReference type="ARBA" id="ARBA00022692"/>
    </source>
</evidence>
<evidence type="ECO:0000313" key="14">
    <source>
        <dbReference type="EMBL" id="MDU0112162.1"/>
    </source>
</evidence>
<evidence type="ECO:0000256" key="8">
    <source>
        <dbReference type="ARBA" id="ARBA00023136"/>
    </source>
</evidence>
<dbReference type="GO" id="GO:0008495">
    <property type="term" value="F:protoheme IX farnesyltransferase activity"/>
    <property type="evidence" value="ECO:0007669"/>
    <property type="project" value="UniProtKB-EC"/>
</dbReference>
<evidence type="ECO:0000256" key="11">
    <source>
        <dbReference type="ARBA" id="ARBA00042475"/>
    </source>
</evidence>
<dbReference type="Proteomes" id="UP001257914">
    <property type="component" value="Unassembled WGS sequence"/>
</dbReference>
<evidence type="ECO:0000256" key="9">
    <source>
        <dbReference type="ARBA" id="ARBA00030253"/>
    </source>
</evidence>
<dbReference type="PANTHER" id="PTHR43448:SF7">
    <property type="entry name" value="4-HYDROXYBENZOATE SOLANESYLTRANSFERASE"/>
    <property type="match status" value="1"/>
</dbReference>
<organism evidence="14 15">
    <name type="scientific">Psychrosphaera aquimarina</name>
    <dbReference type="NCBI Taxonomy" id="2044854"/>
    <lineage>
        <taxon>Bacteria</taxon>
        <taxon>Pseudomonadati</taxon>
        <taxon>Pseudomonadota</taxon>
        <taxon>Gammaproteobacteria</taxon>
        <taxon>Alteromonadales</taxon>
        <taxon>Pseudoalteromonadaceae</taxon>
        <taxon>Psychrosphaera</taxon>
    </lineage>
</organism>
<dbReference type="NCBIfam" id="NF003349">
    <property type="entry name" value="PRK04375.1-2"/>
    <property type="match status" value="1"/>
</dbReference>
<evidence type="ECO:0000256" key="12">
    <source>
        <dbReference type="ARBA" id="ARBA00047690"/>
    </source>
</evidence>
<evidence type="ECO:0000256" key="13">
    <source>
        <dbReference type="HAMAP-Rule" id="MF_00154"/>
    </source>
</evidence>
<feature type="transmembrane region" description="Helical" evidence="13">
    <location>
        <begin position="286"/>
        <end position="307"/>
    </location>
</feature>
<feature type="transmembrane region" description="Helical" evidence="13">
    <location>
        <begin position="254"/>
        <end position="274"/>
    </location>
</feature>
<accession>A0ABU3QXM2</accession>
<dbReference type="HAMAP" id="MF_00154">
    <property type="entry name" value="CyoE_CtaB"/>
    <property type="match status" value="1"/>
</dbReference>
<proteinExistence type="inferred from homology"/>
<comment type="subcellular location">
    <subcellularLocation>
        <location evidence="1 13">Cell membrane</location>
        <topology evidence="1 13">Multi-pass membrane protein</topology>
    </subcellularLocation>
</comment>
<dbReference type="InterPro" id="IPR030470">
    <property type="entry name" value="UbiA_prenylTrfase_CS"/>
</dbReference>